<dbReference type="Gene3D" id="1.10.10.10">
    <property type="entry name" value="Winged helix-like DNA-binding domain superfamily/Winged helix DNA-binding domain"/>
    <property type="match status" value="1"/>
</dbReference>
<organism evidence="3 4">
    <name type="scientific">Sediminihabitans luteus</name>
    <dbReference type="NCBI Taxonomy" id="1138585"/>
    <lineage>
        <taxon>Bacteria</taxon>
        <taxon>Bacillati</taxon>
        <taxon>Actinomycetota</taxon>
        <taxon>Actinomycetes</taxon>
        <taxon>Micrococcales</taxon>
        <taxon>Cellulomonadaceae</taxon>
        <taxon>Sediminihabitans</taxon>
    </lineage>
</organism>
<dbReference type="InterPro" id="IPR035965">
    <property type="entry name" value="PAS-like_dom_sf"/>
</dbReference>
<feature type="domain" description="PAS" evidence="1">
    <location>
        <begin position="26"/>
        <end position="71"/>
    </location>
</feature>
<evidence type="ECO:0000313" key="4">
    <source>
        <dbReference type="Proteomes" id="UP000231693"/>
    </source>
</evidence>
<dbReference type="PROSITE" id="PS50921">
    <property type="entry name" value="ANTAR"/>
    <property type="match status" value="1"/>
</dbReference>
<name>A0A2M9CCY6_9CELL</name>
<evidence type="ECO:0000259" key="2">
    <source>
        <dbReference type="PROSITE" id="PS50921"/>
    </source>
</evidence>
<dbReference type="Gene3D" id="3.30.450.20">
    <property type="entry name" value="PAS domain"/>
    <property type="match status" value="1"/>
</dbReference>
<dbReference type="Pfam" id="PF08447">
    <property type="entry name" value="PAS_3"/>
    <property type="match status" value="1"/>
</dbReference>
<dbReference type="Pfam" id="PF03861">
    <property type="entry name" value="ANTAR"/>
    <property type="match status" value="1"/>
</dbReference>
<dbReference type="InterPro" id="IPR005561">
    <property type="entry name" value="ANTAR"/>
</dbReference>
<dbReference type="GO" id="GO:0003723">
    <property type="term" value="F:RNA binding"/>
    <property type="evidence" value="ECO:0007669"/>
    <property type="project" value="InterPro"/>
</dbReference>
<dbReference type="Proteomes" id="UP000231693">
    <property type="component" value="Unassembled WGS sequence"/>
</dbReference>
<evidence type="ECO:0000259" key="1">
    <source>
        <dbReference type="PROSITE" id="PS50112"/>
    </source>
</evidence>
<dbReference type="PROSITE" id="PS50112">
    <property type="entry name" value="PAS"/>
    <property type="match status" value="1"/>
</dbReference>
<evidence type="ECO:0000313" key="3">
    <source>
        <dbReference type="EMBL" id="PJJ69224.1"/>
    </source>
</evidence>
<dbReference type="InterPro" id="IPR036388">
    <property type="entry name" value="WH-like_DNA-bd_sf"/>
</dbReference>
<dbReference type="InterPro" id="IPR000014">
    <property type="entry name" value="PAS"/>
</dbReference>
<reference evidence="3 4" key="1">
    <citation type="submission" date="2017-11" db="EMBL/GenBank/DDBJ databases">
        <title>Genomic Encyclopedia of Archaeal and Bacterial Type Strains, Phase II (KMG-II): From Individual Species to Whole Genera.</title>
        <authorList>
            <person name="Goeker M."/>
        </authorList>
    </citation>
    <scope>NUCLEOTIDE SEQUENCE [LARGE SCALE GENOMIC DNA]</scope>
    <source>
        <strain evidence="3 4">DSM 25478</strain>
    </source>
</reference>
<accession>A0A2M9CCY6</accession>
<dbReference type="SUPFAM" id="SSF55785">
    <property type="entry name" value="PYP-like sensor domain (PAS domain)"/>
    <property type="match status" value="1"/>
</dbReference>
<dbReference type="RefSeq" id="WP_100423837.1">
    <property type="nucleotide sequence ID" value="NZ_BOOX01000005.1"/>
</dbReference>
<dbReference type="AlphaFoldDB" id="A0A2M9CCY6"/>
<dbReference type="InterPro" id="IPR013655">
    <property type="entry name" value="PAS_fold_3"/>
</dbReference>
<sequence length="204" mass="22357">MDAPRTDRDPLVGWYSWDLTTGDIRWSDDMFTIYGFAPGEVVPTTSLIAHHKHPEDRESWAELLDRLRRGPGEYAHWHRVVDVRGESRYVVSVGRATGPDDPGGARVEGYLVDVDGPQSSVTQHEVATTLANFREGAARIEQAKGVIMVLRACDGDDAFEVLRSASNTLNVRLRELARQVVEAAAQGGPVAVRVEALLGSPAAR</sequence>
<comment type="caution">
    <text evidence="3">The sequence shown here is derived from an EMBL/GenBank/DDBJ whole genome shotgun (WGS) entry which is preliminary data.</text>
</comment>
<dbReference type="EMBL" id="PGFE01000005">
    <property type="protein sequence ID" value="PJJ69224.1"/>
    <property type="molecule type" value="Genomic_DNA"/>
</dbReference>
<protein>
    <submittedName>
        <fullName evidence="3">PAS domain-containing protein</fullName>
    </submittedName>
</protein>
<dbReference type="SMART" id="SM01012">
    <property type="entry name" value="ANTAR"/>
    <property type="match status" value="1"/>
</dbReference>
<keyword evidence="4" id="KW-1185">Reference proteome</keyword>
<feature type="domain" description="ANTAR" evidence="2">
    <location>
        <begin position="120"/>
        <end position="181"/>
    </location>
</feature>
<dbReference type="OrthoDB" id="3787288at2"/>
<gene>
    <name evidence="3" type="ORF">CLV28_2687</name>
</gene>
<proteinExistence type="predicted"/>